<dbReference type="RefSeq" id="WP_284372504.1">
    <property type="nucleotide sequence ID" value="NZ_BSNJ01000004.1"/>
</dbReference>
<dbReference type="Proteomes" id="UP001161390">
    <property type="component" value="Unassembled WGS sequence"/>
</dbReference>
<name>A0ABQ5V191_9PROT</name>
<protein>
    <submittedName>
        <fullName evidence="2">Uncharacterized protein</fullName>
    </submittedName>
</protein>
<sequence>MTVGMNIMLFSSNRIFSKIICSASLIMIAVAAQASPIKTMTEAGTSDKSHGGNQFLKVACDGMTGNILVSHQVNKPPNIMATLLIRNGERRNAHRFFDVGSAYLTESHTSHDLSVGCLNRNGGIGIKLLSSDGSVDPVHLQIDREGRIFPDYSLTGYAILDPD</sequence>
<keyword evidence="1" id="KW-0732">Signal</keyword>
<organism evidence="2 3">
    <name type="scientific">Algimonas porphyrae</name>
    <dbReference type="NCBI Taxonomy" id="1128113"/>
    <lineage>
        <taxon>Bacteria</taxon>
        <taxon>Pseudomonadati</taxon>
        <taxon>Pseudomonadota</taxon>
        <taxon>Alphaproteobacteria</taxon>
        <taxon>Maricaulales</taxon>
        <taxon>Robiginitomaculaceae</taxon>
        <taxon>Algimonas</taxon>
    </lineage>
</organism>
<accession>A0ABQ5V191</accession>
<feature type="chain" id="PRO_5046850543" evidence="1">
    <location>
        <begin position="35"/>
        <end position="163"/>
    </location>
</feature>
<comment type="caution">
    <text evidence="2">The sequence shown here is derived from an EMBL/GenBank/DDBJ whole genome shotgun (WGS) entry which is preliminary data.</text>
</comment>
<keyword evidence="3" id="KW-1185">Reference proteome</keyword>
<evidence type="ECO:0000256" key="1">
    <source>
        <dbReference type="SAM" id="SignalP"/>
    </source>
</evidence>
<feature type="signal peptide" evidence="1">
    <location>
        <begin position="1"/>
        <end position="34"/>
    </location>
</feature>
<evidence type="ECO:0000313" key="3">
    <source>
        <dbReference type="Proteomes" id="UP001161390"/>
    </source>
</evidence>
<reference evidence="2" key="1">
    <citation type="journal article" date="2014" name="Int. J. Syst. Evol. Microbiol.">
        <title>Complete genome of a new Firmicutes species belonging to the dominant human colonic microbiota ('Ruminococcus bicirculans') reveals two chromosomes and a selective capacity to utilize plant glucans.</title>
        <authorList>
            <consortium name="NISC Comparative Sequencing Program"/>
            <person name="Wegmann U."/>
            <person name="Louis P."/>
            <person name="Goesmann A."/>
            <person name="Henrissat B."/>
            <person name="Duncan S.H."/>
            <person name="Flint H.J."/>
        </authorList>
    </citation>
    <scope>NUCLEOTIDE SEQUENCE</scope>
    <source>
        <strain evidence="2">NBRC 108216</strain>
    </source>
</reference>
<reference evidence="2" key="2">
    <citation type="submission" date="2023-01" db="EMBL/GenBank/DDBJ databases">
        <title>Draft genome sequence of Algimonas porphyrae strain NBRC 108216.</title>
        <authorList>
            <person name="Sun Q."/>
            <person name="Mori K."/>
        </authorList>
    </citation>
    <scope>NUCLEOTIDE SEQUENCE</scope>
    <source>
        <strain evidence="2">NBRC 108216</strain>
    </source>
</reference>
<gene>
    <name evidence="2" type="ORF">GCM10007854_21480</name>
</gene>
<evidence type="ECO:0000313" key="2">
    <source>
        <dbReference type="EMBL" id="GLQ21193.1"/>
    </source>
</evidence>
<dbReference type="EMBL" id="BSNJ01000004">
    <property type="protein sequence ID" value="GLQ21193.1"/>
    <property type="molecule type" value="Genomic_DNA"/>
</dbReference>
<proteinExistence type="predicted"/>